<dbReference type="InterPro" id="IPR025157">
    <property type="entry name" value="Hemagglutinin_rpt"/>
</dbReference>
<evidence type="ECO:0000313" key="2">
    <source>
        <dbReference type="Proteomes" id="UP000477651"/>
    </source>
</evidence>
<dbReference type="Proteomes" id="UP000477651">
    <property type="component" value="Unassembled WGS sequence"/>
</dbReference>
<name>A0A6L9Y9Y1_9BURK</name>
<proteinExistence type="predicted"/>
<organism evidence="1 2">
    <name type="scientific">Pelistega ratti</name>
    <dbReference type="NCBI Taxonomy" id="2652177"/>
    <lineage>
        <taxon>Bacteria</taxon>
        <taxon>Pseudomonadati</taxon>
        <taxon>Pseudomonadota</taxon>
        <taxon>Betaproteobacteria</taxon>
        <taxon>Burkholderiales</taxon>
        <taxon>Alcaligenaceae</taxon>
        <taxon>Pelistega</taxon>
    </lineage>
</organism>
<comment type="caution">
    <text evidence="1">The sequence shown here is derived from an EMBL/GenBank/DDBJ whole genome shotgun (WGS) entry which is preliminary data.</text>
</comment>
<evidence type="ECO:0000313" key="1">
    <source>
        <dbReference type="EMBL" id="NEN76628.1"/>
    </source>
</evidence>
<protein>
    <submittedName>
        <fullName evidence="1">Uncharacterized protein</fullName>
    </submittedName>
</protein>
<dbReference type="AlphaFoldDB" id="A0A6L9Y9Y1"/>
<sequence length="88" mass="9498">MRISLSPTATDTLQQSNSYLQANTAHITTGQDLNLKGAVAHFNQIEADIGGNLNIISRQDSNQYQSKQSQAGINGTYAVDKKDGFSLI</sequence>
<accession>A0A6L9Y9Y1</accession>
<reference evidence="1 2" key="1">
    <citation type="submission" date="2020-02" db="EMBL/GenBank/DDBJ databases">
        <title>Pelistega sp. NLN82 were isolated from wild rodents of the Hainan Island.</title>
        <authorList>
            <person name="Niu N."/>
            <person name="Zhou J."/>
        </authorList>
    </citation>
    <scope>NUCLEOTIDE SEQUENCE [LARGE SCALE GENOMIC DNA]</scope>
    <source>
        <strain evidence="1 2">NLN82</strain>
    </source>
</reference>
<dbReference type="RefSeq" id="WP_163765057.1">
    <property type="nucleotide sequence ID" value="NZ_JAAGYR010000026.1"/>
</dbReference>
<gene>
    <name evidence="1" type="ORF">F9B74_09960</name>
</gene>
<keyword evidence="2" id="KW-1185">Reference proteome</keyword>
<dbReference type="GO" id="GO:0003824">
    <property type="term" value="F:catalytic activity"/>
    <property type="evidence" value="ECO:0007669"/>
    <property type="project" value="UniProtKB-ARBA"/>
</dbReference>
<dbReference type="EMBL" id="JAAGYR010000026">
    <property type="protein sequence ID" value="NEN76628.1"/>
    <property type="molecule type" value="Genomic_DNA"/>
</dbReference>
<dbReference type="Pfam" id="PF13332">
    <property type="entry name" value="Fil_haemagg_2"/>
    <property type="match status" value="1"/>
</dbReference>